<dbReference type="EMBL" id="KN880574">
    <property type="protein sequence ID" value="KIY65868.1"/>
    <property type="molecule type" value="Genomic_DNA"/>
</dbReference>
<evidence type="ECO:0000256" key="1">
    <source>
        <dbReference type="ARBA" id="ARBA00023002"/>
    </source>
</evidence>
<dbReference type="Pfam" id="PF00107">
    <property type="entry name" value="ADH_zinc_N"/>
    <property type="match status" value="1"/>
</dbReference>
<protein>
    <submittedName>
        <fullName evidence="3">Alcohol dehydrogenase</fullName>
    </submittedName>
</protein>
<evidence type="ECO:0000313" key="4">
    <source>
        <dbReference type="Proteomes" id="UP000054007"/>
    </source>
</evidence>
<keyword evidence="1" id="KW-0560">Oxidoreductase</keyword>
<keyword evidence="4" id="KW-1185">Reference proteome</keyword>
<dbReference type="AlphaFoldDB" id="A0A0D7B5N6"/>
<dbReference type="InterPro" id="IPR045010">
    <property type="entry name" value="MDR_fam"/>
</dbReference>
<dbReference type="Proteomes" id="UP000054007">
    <property type="component" value="Unassembled WGS sequence"/>
</dbReference>
<dbReference type="InterPro" id="IPR011032">
    <property type="entry name" value="GroES-like_sf"/>
</dbReference>
<dbReference type="PANTHER" id="PTHR43205:SF42">
    <property type="entry name" value="ALCOHOL DEHYDROGENASE, ZINC-CONTAINING (AFU_ORTHOLOGUE AFUA_7G04530)"/>
    <property type="match status" value="1"/>
</dbReference>
<dbReference type="InterPro" id="IPR036291">
    <property type="entry name" value="NAD(P)-bd_dom_sf"/>
</dbReference>
<dbReference type="CDD" id="cd05288">
    <property type="entry name" value="PGDH"/>
    <property type="match status" value="1"/>
</dbReference>
<dbReference type="InterPro" id="IPR020843">
    <property type="entry name" value="ER"/>
</dbReference>
<accession>A0A0D7B5N6</accession>
<dbReference type="InterPro" id="IPR041694">
    <property type="entry name" value="ADH_N_2"/>
</dbReference>
<dbReference type="FunFam" id="3.40.50.720:FF:000121">
    <property type="entry name" value="Prostaglandin reductase 2"/>
    <property type="match status" value="1"/>
</dbReference>
<dbReference type="OrthoDB" id="809632at2759"/>
<dbReference type="SUPFAM" id="SSF50129">
    <property type="entry name" value="GroES-like"/>
    <property type="match status" value="1"/>
</dbReference>
<sequence length="339" mass="36670">MYRRIVLNERPGSGPINDKTFRQETESLDTLVPGKEETLVKVLYFSLDPAMRGWLNDSRSYVPPVQISETMRAHGLAQVVKAGEGSKFKVGDLVSGMTGWSEYRILADKDTQNVSVPPGAEPLDALNNLGFPGLTAYFGLKDICQVKQGETLVVSGAAGAVGSLACQLGKRWGARVVAFAGTDEKCDWLVKEIGVDVALNYKSPSFAKDFREVGLVNAYFDNVGGEILDLVLTRLAQGARIALCGAISDYNGVNKGLRNYLSLISMRAKIEGFIVFDYAKRYSEGLEEIARGLGDGSIKRKFHIVEGLENAPTALPLLFSGGNTGKLVIKVAGETNARL</sequence>
<dbReference type="Pfam" id="PF16884">
    <property type="entry name" value="ADH_N_2"/>
    <property type="match status" value="1"/>
</dbReference>
<evidence type="ECO:0000313" key="3">
    <source>
        <dbReference type="EMBL" id="KIY65868.1"/>
    </source>
</evidence>
<organism evidence="3 4">
    <name type="scientific">Cylindrobasidium torrendii FP15055 ss-10</name>
    <dbReference type="NCBI Taxonomy" id="1314674"/>
    <lineage>
        <taxon>Eukaryota</taxon>
        <taxon>Fungi</taxon>
        <taxon>Dikarya</taxon>
        <taxon>Basidiomycota</taxon>
        <taxon>Agaricomycotina</taxon>
        <taxon>Agaricomycetes</taxon>
        <taxon>Agaricomycetidae</taxon>
        <taxon>Agaricales</taxon>
        <taxon>Marasmiineae</taxon>
        <taxon>Physalacriaceae</taxon>
        <taxon>Cylindrobasidium</taxon>
    </lineage>
</organism>
<dbReference type="InterPro" id="IPR013149">
    <property type="entry name" value="ADH-like_C"/>
</dbReference>
<dbReference type="GO" id="GO:0016628">
    <property type="term" value="F:oxidoreductase activity, acting on the CH-CH group of donors, NAD or NADP as acceptor"/>
    <property type="evidence" value="ECO:0007669"/>
    <property type="project" value="InterPro"/>
</dbReference>
<dbReference type="SMART" id="SM00829">
    <property type="entry name" value="PKS_ER"/>
    <property type="match status" value="1"/>
</dbReference>
<dbReference type="PANTHER" id="PTHR43205">
    <property type="entry name" value="PROSTAGLANDIN REDUCTASE"/>
    <property type="match status" value="1"/>
</dbReference>
<proteinExistence type="predicted"/>
<feature type="domain" description="Enoyl reductase (ER)" evidence="2">
    <location>
        <begin position="14"/>
        <end position="329"/>
    </location>
</feature>
<name>A0A0D7B5N6_9AGAR</name>
<dbReference type="SUPFAM" id="SSF51735">
    <property type="entry name" value="NAD(P)-binding Rossmann-fold domains"/>
    <property type="match status" value="1"/>
</dbReference>
<evidence type="ECO:0000259" key="2">
    <source>
        <dbReference type="SMART" id="SM00829"/>
    </source>
</evidence>
<gene>
    <name evidence="3" type="ORF">CYLTODRAFT_455912</name>
</gene>
<dbReference type="Gene3D" id="3.90.180.10">
    <property type="entry name" value="Medium-chain alcohol dehydrogenases, catalytic domain"/>
    <property type="match status" value="1"/>
</dbReference>
<dbReference type="Gene3D" id="3.40.50.720">
    <property type="entry name" value="NAD(P)-binding Rossmann-like Domain"/>
    <property type="match status" value="1"/>
</dbReference>
<reference evidence="3 4" key="1">
    <citation type="journal article" date="2015" name="Fungal Genet. Biol.">
        <title>Evolution of novel wood decay mechanisms in Agaricales revealed by the genome sequences of Fistulina hepatica and Cylindrobasidium torrendii.</title>
        <authorList>
            <person name="Floudas D."/>
            <person name="Held B.W."/>
            <person name="Riley R."/>
            <person name="Nagy L.G."/>
            <person name="Koehler G."/>
            <person name="Ransdell A.S."/>
            <person name="Younus H."/>
            <person name="Chow J."/>
            <person name="Chiniquy J."/>
            <person name="Lipzen A."/>
            <person name="Tritt A."/>
            <person name="Sun H."/>
            <person name="Haridas S."/>
            <person name="LaButti K."/>
            <person name="Ohm R.A."/>
            <person name="Kues U."/>
            <person name="Blanchette R.A."/>
            <person name="Grigoriev I.V."/>
            <person name="Minto R.E."/>
            <person name="Hibbett D.S."/>
        </authorList>
    </citation>
    <scope>NUCLEOTIDE SEQUENCE [LARGE SCALE GENOMIC DNA]</scope>
    <source>
        <strain evidence="3 4">FP15055 ss-10</strain>
    </source>
</reference>